<organism evidence="3 4">
    <name type="scientific">Methanobacterium bryantii</name>
    <dbReference type="NCBI Taxonomy" id="2161"/>
    <lineage>
        <taxon>Archaea</taxon>
        <taxon>Methanobacteriati</taxon>
        <taxon>Methanobacteriota</taxon>
        <taxon>Methanomada group</taxon>
        <taxon>Methanobacteria</taxon>
        <taxon>Methanobacteriales</taxon>
        <taxon>Methanobacteriaceae</taxon>
        <taxon>Methanobacterium</taxon>
    </lineage>
</organism>
<dbReference type="PANTHER" id="PTHR33490">
    <property type="entry name" value="BLR5614 PROTEIN-RELATED"/>
    <property type="match status" value="1"/>
</dbReference>
<sequence>MLFAVLLISSLSLTGITGASATDVGTAQTQAVNNSTVQEKANIQINNTCNTNKSVATQNSTDASVKTVQNTSTAISNVSTNQTTVKTQAVAQNTVSTKDNQTAVTSTATSINSTSKNSTNTTSTQTQEAAAGETKVSKNFTVSQITDAAARVKAYVETNHRLPNYVTIGTTQVEMPEFLKLLTAGLLQLNNGTTTSITLKDINSAAKPSESVKSGNINKAGYLDLAKRVNAFIDANGALPNYATSSLGKLNYQSLIYTFSKIMAFYKTNERLPSYVTVKSWSTVGTSSTSTSNSSNTSTSVPASLQQYLKSTTNCQVTNSQIQALAKSITSGKTSTYDKAVAIFNWVRDNIGYSFYYNTKYGAVGTLSKKTGNCVDTAHLLIALERAAGIPARYEHVKAKFTSGNWYGHVIAQVYVNGKWYNADATSSKNTFGVIKNWNTGTATYKGTYATLPF</sequence>
<reference evidence="3 4" key="1">
    <citation type="journal article" date="2017" name="BMC Genomics">
        <title>Genomic analysis of methanogenic archaea reveals a shift towards energy conservation.</title>
        <authorList>
            <person name="Gilmore S.P."/>
            <person name="Henske J.K."/>
            <person name="Sexton J.A."/>
            <person name="Solomon K.V."/>
            <person name="Seppala S."/>
            <person name="Yoo J.I."/>
            <person name="Huyett L.M."/>
            <person name="Pressman A."/>
            <person name="Cogan J.Z."/>
            <person name="Kivenson V."/>
            <person name="Peng X."/>
            <person name="Tan Y."/>
            <person name="Valentine D.L."/>
            <person name="O'Malley M.A."/>
        </authorList>
    </citation>
    <scope>NUCLEOTIDE SEQUENCE [LARGE SCALE GENOMIC DNA]</scope>
    <source>
        <strain evidence="3 4">M.o.H.</strain>
    </source>
</reference>
<dbReference type="Pfam" id="PF01841">
    <property type="entry name" value="Transglut_core"/>
    <property type="match status" value="1"/>
</dbReference>
<dbReference type="Proteomes" id="UP000217784">
    <property type="component" value="Unassembled WGS sequence"/>
</dbReference>
<dbReference type="InterPro" id="IPR018975">
    <property type="entry name" value="Pseudomurein-binding_repeat"/>
</dbReference>
<feature type="compositionally biased region" description="Low complexity" evidence="1">
    <location>
        <begin position="102"/>
        <end position="131"/>
    </location>
</feature>
<gene>
    <name evidence="3" type="ORF">ASJ80_05825</name>
</gene>
<dbReference type="Gene3D" id="3.10.620.30">
    <property type="match status" value="1"/>
</dbReference>
<dbReference type="PANTHER" id="PTHR33490:SF3">
    <property type="entry name" value="CONSERVED INTEGRAL MEMBRANE PROTEIN"/>
    <property type="match status" value="1"/>
</dbReference>
<keyword evidence="4" id="KW-1185">Reference proteome</keyword>
<dbReference type="SUPFAM" id="SSF54001">
    <property type="entry name" value="Cysteine proteinases"/>
    <property type="match status" value="1"/>
</dbReference>
<feature type="domain" description="Transglutaminase-like" evidence="2">
    <location>
        <begin position="366"/>
        <end position="427"/>
    </location>
</feature>
<name>A0A2A2H4N7_METBR</name>
<protein>
    <recommendedName>
        <fullName evidence="2">Transglutaminase-like domain-containing protein</fullName>
    </recommendedName>
</protein>
<dbReference type="RefSeq" id="WP_069584474.1">
    <property type="nucleotide sequence ID" value="NZ_LMVM01000023.1"/>
</dbReference>
<evidence type="ECO:0000259" key="2">
    <source>
        <dbReference type="SMART" id="SM00460"/>
    </source>
</evidence>
<evidence type="ECO:0000313" key="3">
    <source>
        <dbReference type="EMBL" id="PAV04362.1"/>
    </source>
</evidence>
<feature type="region of interest" description="Disordered" evidence="1">
    <location>
        <begin position="100"/>
        <end position="132"/>
    </location>
</feature>
<proteinExistence type="predicted"/>
<evidence type="ECO:0000313" key="4">
    <source>
        <dbReference type="Proteomes" id="UP000217784"/>
    </source>
</evidence>
<dbReference type="InterPro" id="IPR002931">
    <property type="entry name" value="Transglutaminase-like"/>
</dbReference>
<evidence type="ECO:0000256" key="1">
    <source>
        <dbReference type="SAM" id="MobiDB-lite"/>
    </source>
</evidence>
<dbReference type="InterPro" id="IPR038765">
    <property type="entry name" value="Papain-like_cys_pep_sf"/>
</dbReference>
<dbReference type="Pfam" id="PF09373">
    <property type="entry name" value="PMBR"/>
    <property type="match status" value="2"/>
</dbReference>
<dbReference type="AlphaFoldDB" id="A0A2A2H4N7"/>
<dbReference type="EMBL" id="LMVM01000023">
    <property type="protein sequence ID" value="PAV04362.1"/>
    <property type="molecule type" value="Genomic_DNA"/>
</dbReference>
<dbReference type="SMART" id="SM00460">
    <property type="entry name" value="TGc"/>
    <property type="match status" value="1"/>
</dbReference>
<comment type="caution">
    <text evidence="3">The sequence shown here is derived from an EMBL/GenBank/DDBJ whole genome shotgun (WGS) entry which is preliminary data.</text>
</comment>
<accession>A0A2A2H4N7</accession>